<reference evidence="1" key="1">
    <citation type="submission" date="2014-05" db="EMBL/GenBank/DDBJ databases">
        <title>The genome and life-stage specific transcriptomes of Globodera pallida elucidate key aspects of plant parasitism by a cyst nematode.</title>
        <authorList>
            <person name="Cotton J.A."/>
            <person name="Lilley C.J."/>
            <person name="Jones L.M."/>
            <person name="Kikuchi T."/>
            <person name="Reid A.J."/>
            <person name="Thorpe P."/>
            <person name="Tsai I.J."/>
            <person name="Beasley H."/>
            <person name="Blok V."/>
            <person name="Cock P.J.A."/>
            <person name="Van den Akker S.E."/>
            <person name="Holroyd N."/>
            <person name="Hunt M."/>
            <person name="Mantelin S."/>
            <person name="Naghra H."/>
            <person name="Pain A."/>
            <person name="Palomares-Rius J.E."/>
            <person name="Zarowiecki M."/>
            <person name="Berriman M."/>
            <person name="Jones J.T."/>
            <person name="Urwin P.E."/>
        </authorList>
    </citation>
    <scope>NUCLEOTIDE SEQUENCE [LARGE SCALE GENOMIC DNA]</scope>
    <source>
        <strain evidence="1">Lindley</strain>
    </source>
</reference>
<dbReference type="AlphaFoldDB" id="A0A183BW38"/>
<protein>
    <submittedName>
        <fullName evidence="2">Apple domain-containing protein</fullName>
    </submittedName>
</protein>
<name>A0A183BW38_GLOPA</name>
<evidence type="ECO:0000313" key="2">
    <source>
        <dbReference type="WBParaSite" id="GPLIN_000482700"/>
    </source>
</evidence>
<reference evidence="2" key="2">
    <citation type="submission" date="2016-06" db="UniProtKB">
        <authorList>
            <consortium name="WormBaseParasite"/>
        </authorList>
    </citation>
    <scope>IDENTIFICATION</scope>
</reference>
<dbReference type="WBParaSite" id="GPLIN_000482700">
    <property type="protein sequence ID" value="GPLIN_000482700"/>
    <property type="gene ID" value="GPLIN_000482700"/>
</dbReference>
<accession>A0A183BW38</accession>
<evidence type="ECO:0000313" key="1">
    <source>
        <dbReference type="Proteomes" id="UP000050741"/>
    </source>
</evidence>
<organism evidence="1 2">
    <name type="scientific">Globodera pallida</name>
    <name type="common">Potato cyst nematode worm</name>
    <name type="synonym">Heterodera pallida</name>
    <dbReference type="NCBI Taxonomy" id="36090"/>
    <lineage>
        <taxon>Eukaryota</taxon>
        <taxon>Metazoa</taxon>
        <taxon>Ecdysozoa</taxon>
        <taxon>Nematoda</taxon>
        <taxon>Chromadorea</taxon>
        <taxon>Rhabditida</taxon>
        <taxon>Tylenchina</taxon>
        <taxon>Tylenchomorpha</taxon>
        <taxon>Tylenchoidea</taxon>
        <taxon>Heteroderidae</taxon>
        <taxon>Heteroderinae</taxon>
        <taxon>Globodera</taxon>
    </lineage>
</organism>
<dbReference type="Proteomes" id="UP000050741">
    <property type="component" value="Unassembled WGS sequence"/>
</dbReference>
<sequence>MASCLFDLVEVKNSYSFSIAGTELSGAEPHYDLGKEHDVSREQLPKECTDASGCKASVALARFQRRGCHFYDALVFEVDLFAFREAYQKCTWRAYIDEDSLLLDKDATNGYWTWTIAVAKLL</sequence>
<proteinExistence type="predicted"/>
<keyword evidence="1" id="KW-1185">Reference proteome</keyword>